<dbReference type="GO" id="GO:0009055">
    <property type="term" value="F:electron transfer activity"/>
    <property type="evidence" value="ECO:0007669"/>
    <property type="project" value="InterPro"/>
</dbReference>
<dbReference type="GO" id="GO:0005506">
    <property type="term" value="F:iron ion binding"/>
    <property type="evidence" value="ECO:0007669"/>
    <property type="project" value="InterPro"/>
</dbReference>
<sequence length="136" mass="14299">MTILAASVWLLAGSAFAQDAAPTAEVDDSKAWFESSSVLTQKTGQGVYNAICASCHMPEGEGAVGAGAYPALANNEMLEFPDYAVYLIVHGSGAMPPLGGVLNDQQIADVVNYIRTHFGNDYPDEPATAEMVADTR</sequence>
<proteinExistence type="predicted"/>
<dbReference type="PANTHER" id="PTHR35008">
    <property type="entry name" value="BLL4482 PROTEIN-RELATED"/>
    <property type="match status" value="1"/>
</dbReference>
<dbReference type="Gene3D" id="1.10.760.10">
    <property type="entry name" value="Cytochrome c-like domain"/>
    <property type="match status" value="1"/>
</dbReference>
<keyword evidence="6" id="KW-0249">Electron transport</keyword>
<keyword evidence="4" id="KW-0679">Respiratory chain</keyword>
<evidence type="ECO:0000256" key="7">
    <source>
        <dbReference type="ARBA" id="ARBA00023004"/>
    </source>
</evidence>
<dbReference type="Proteomes" id="UP000078389">
    <property type="component" value="Unassembled WGS sequence"/>
</dbReference>
<dbReference type="PANTHER" id="PTHR35008:SF9">
    <property type="entry name" value="CYTOCHROME C DOMAIN-CONTAINING PROTEIN"/>
    <property type="match status" value="1"/>
</dbReference>
<reference evidence="11 12" key="1">
    <citation type="submission" date="2016-03" db="EMBL/GenBank/DDBJ databases">
        <title>Genome sequencing of Devosia sp. S37.</title>
        <authorList>
            <person name="Mohd Nor M."/>
        </authorList>
    </citation>
    <scope>NUCLEOTIDE SEQUENCE [LARGE SCALE GENOMIC DNA]</scope>
    <source>
        <strain evidence="11 12">S37</strain>
    </source>
</reference>
<keyword evidence="2" id="KW-0813">Transport</keyword>
<evidence type="ECO:0000259" key="10">
    <source>
        <dbReference type="PROSITE" id="PS51007"/>
    </source>
</evidence>
<evidence type="ECO:0000256" key="4">
    <source>
        <dbReference type="ARBA" id="ARBA00022660"/>
    </source>
</evidence>
<protein>
    <recommendedName>
        <fullName evidence="10">Cytochrome c domain-containing protein</fullName>
    </recommendedName>
</protein>
<dbReference type="SUPFAM" id="SSF46626">
    <property type="entry name" value="Cytochrome c"/>
    <property type="match status" value="1"/>
</dbReference>
<comment type="caution">
    <text evidence="11">The sequence shown here is derived from an EMBL/GenBank/DDBJ whole genome shotgun (WGS) entry which is preliminary data.</text>
</comment>
<comment type="cofactor">
    <cofactor evidence="1">
        <name>heme c</name>
        <dbReference type="ChEBI" id="CHEBI:61717"/>
    </cofactor>
</comment>
<evidence type="ECO:0000256" key="2">
    <source>
        <dbReference type="ARBA" id="ARBA00022448"/>
    </source>
</evidence>
<keyword evidence="5 8" id="KW-0479">Metal-binding</keyword>
<dbReference type="InterPro" id="IPR008168">
    <property type="entry name" value="Cyt_C_IC"/>
</dbReference>
<evidence type="ECO:0000313" key="12">
    <source>
        <dbReference type="Proteomes" id="UP000078389"/>
    </source>
</evidence>
<dbReference type="InterPro" id="IPR009056">
    <property type="entry name" value="Cyt_c-like_dom"/>
</dbReference>
<dbReference type="PRINTS" id="PR00605">
    <property type="entry name" value="CYTCHROMECIC"/>
</dbReference>
<dbReference type="PROSITE" id="PS51007">
    <property type="entry name" value="CYTC"/>
    <property type="match status" value="1"/>
</dbReference>
<name>A0A178I5S4_9HYPH</name>
<dbReference type="OrthoDB" id="5523448at2"/>
<evidence type="ECO:0000256" key="1">
    <source>
        <dbReference type="ARBA" id="ARBA00001926"/>
    </source>
</evidence>
<dbReference type="EMBL" id="LVVY01000057">
    <property type="protein sequence ID" value="OAM80125.1"/>
    <property type="molecule type" value="Genomic_DNA"/>
</dbReference>
<accession>A0A178I5S4</accession>
<dbReference type="AlphaFoldDB" id="A0A178I5S4"/>
<evidence type="ECO:0000256" key="8">
    <source>
        <dbReference type="PROSITE-ProRule" id="PRU00433"/>
    </source>
</evidence>
<evidence type="ECO:0000256" key="5">
    <source>
        <dbReference type="ARBA" id="ARBA00022723"/>
    </source>
</evidence>
<keyword evidence="12" id="KW-1185">Reference proteome</keyword>
<gene>
    <name evidence="11" type="ORF">A3840_01825</name>
</gene>
<feature type="signal peptide" evidence="9">
    <location>
        <begin position="1"/>
        <end position="17"/>
    </location>
</feature>
<keyword evidence="7 8" id="KW-0408">Iron</keyword>
<dbReference type="InterPro" id="IPR036909">
    <property type="entry name" value="Cyt_c-like_dom_sf"/>
</dbReference>
<organism evidence="11 12">
    <name type="scientific">Devosia elaeis</name>
    <dbReference type="NCBI Taxonomy" id="1770058"/>
    <lineage>
        <taxon>Bacteria</taxon>
        <taxon>Pseudomonadati</taxon>
        <taxon>Pseudomonadota</taxon>
        <taxon>Alphaproteobacteria</taxon>
        <taxon>Hyphomicrobiales</taxon>
        <taxon>Devosiaceae</taxon>
        <taxon>Devosia</taxon>
    </lineage>
</organism>
<dbReference type="InterPro" id="IPR051459">
    <property type="entry name" value="Cytochrome_c-type_DH"/>
</dbReference>
<feature type="domain" description="Cytochrome c" evidence="10">
    <location>
        <begin position="39"/>
        <end position="118"/>
    </location>
</feature>
<dbReference type="STRING" id="1770058.A3840_01825"/>
<keyword evidence="9" id="KW-0732">Signal</keyword>
<keyword evidence="3 8" id="KW-0349">Heme</keyword>
<dbReference type="GO" id="GO:0020037">
    <property type="term" value="F:heme binding"/>
    <property type="evidence" value="ECO:0007669"/>
    <property type="project" value="InterPro"/>
</dbReference>
<evidence type="ECO:0000256" key="6">
    <source>
        <dbReference type="ARBA" id="ARBA00022982"/>
    </source>
</evidence>
<dbReference type="Pfam" id="PF13442">
    <property type="entry name" value="Cytochrome_CBB3"/>
    <property type="match status" value="1"/>
</dbReference>
<dbReference type="RefSeq" id="WP_067450967.1">
    <property type="nucleotide sequence ID" value="NZ_LVVY01000057.1"/>
</dbReference>
<feature type="chain" id="PRO_5008088468" description="Cytochrome c domain-containing protein" evidence="9">
    <location>
        <begin position="18"/>
        <end position="136"/>
    </location>
</feature>
<evidence type="ECO:0000256" key="3">
    <source>
        <dbReference type="ARBA" id="ARBA00022617"/>
    </source>
</evidence>
<evidence type="ECO:0000313" key="11">
    <source>
        <dbReference type="EMBL" id="OAM80125.1"/>
    </source>
</evidence>
<evidence type="ECO:0000256" key="9">
    <source>
        <dbReference type="SAM" id="SignalP"/>
    </source>
</evidence>